<dbReference type="EMBL" id="JARQDL010000016">
    <property type="protein sequence ID" value="MDT2946989.1"/>
    <property type="molecule type" value="Genomic_DNA"/>
</dbReference>
<evidence type="ECO:0008006" key="5">
    <source>
        <dbReference type="Google" id="ProtNLM"/>
    </source>
</evidence>
<evidence type="ECO:0000256" key="1">
    <source>
        <dbReference type="SAM" id="MobiDB-lite"/>
    </source>
</evidence>
<evidence type="ECO:0000313" key="3">
    <source>
        <dbReference type="EMBL" id="MDT2946989.1"/>
    </source>
</evidence>
<feature type="region of interest" description="Disordered" evidence="1">
    <location>
        <begin position="127"/>
        <end position="153"/>
    </location>
</feature>
<comment type="caution">
    <text evidence="3">The sequence shown here is derived from an EMBL/GenBank/DDBJ whole genome shotgun (WGS) entry which is preliminary data.</text>
</comment>
<keyword evidence="2" id="KW-0732">Signal</keyword>
<sequence>MKKKVIISSIFALTALLTVTPVIVSAETSSSKSSAKLTEVNDITTSNSIVGGWSEDEGMYVNNLYGNLMLRSSPHHTGQAETKTINGTGHKRAHGWTTWPGIRHYTTARLEQGSYVNGTSGRVWGTGGTEAASPWKPYTTSGDPGRARTYYGR</sequence>
<dbReference type="AlphaFoldDB" id="A0AAP5PF58"/>
<protein>
    <recommendedName>
        <fullName evidence="5">Lactococcin 972 family bacteriocin</fullName>
    </recommendedName>
</protein>
<reference evidence="3" key="1">
    <citation type="submission" date="2023-03" db="EMBL/GenBank/DDBJ databases">
        <authorList>
            <person name="Shen W."/>
            <person name="Cai J."/>
        </authorList>
    </citation>
    <scope>NUCLEOTIDE SEQUENCE</scope>
    <source>
        <strain evidence="3">Y37</strain>
    </source>
</reference>
<feature type="signal peptide" evidence="2">
    <location>
        <begin position="1"/>
        <end position="26"/>
    </location>
</feature>
<name>A0AAP5PF58_9LACT</name>
<proteinExistence type="predicted"/>
<gene>
    <name evidence="3" type="ORF">P7I04_13250</name>
</gene>
<accession>A0AAP5PF58</accession>
<feature type="chain" id="PRO_5042932723" description="Lactococcin 972 family bacteriocin" evidence="2">
    <location>
        <begin position="27"/>
        <end position="153"/>
    </location>
</feature>
<dbReference type="Proteomes" id="UP001250218">
    <property type="component" value="Unassembled WGS sequence"/>
</dbReference>
<organism evidence="3 4">
    <name type="scientific">Lactococcus lactis</name>
    <dbReference type="NCBI Taxonomy" id="1358"/>
    <lineage>
        <taxon>Bacteria</taxon>
        <taxon>Bacillati</taxon>
        <taxon>Bacillota</taxon>
        <taxon>Bacilli</taxon>
        <taxon>Lactobacillales</taxon>
        <taxon>Streptococcaceae</taxon>
        <taxon>Lactococcus</taxon>
    </lineage>
</organism>
<evidence type="ECO:0000256" key="2">
    <source>
        <dbReference type="SAM" id="SignalP"/>
    </source>
</evidence>
<dbReference type="RefSeq" id="WP_311803456.1">
    <property type="nucleotide sequence ID" value="NZ_JARQCI010000009.1"/>
</dbReference>
<evidence type="ECO:0000313" key="4">
    <source>
        <dbReference type="Proteomes" id="UP001250218"/>
    </source>
</evidence>